<dbReference type="AlphaFoldDB" id="A0A915HVK3"/>
<sequence length="286" mass="32769">MTQKLSEFIKSMWLYQFETKALYILVPRRRLSIVKGASMIKWEIEYAGGQQRQSITMKRKGSALHNGTEAGSETLTRVSVALLIYNRLNKPLETYRRWSFRPPINDLILKVDSSSDIYAFRAYESYMSKAGQRRNSSLLCRHFSLQQSHFAYMPEVYFQFMCEKKNASAFDGINVQVANNPNFAKTFKCRQVKIEFQCRDEGKQLATSQELILSLSDMLRSPKKLLPSGVSGILNFYRKRKEMGGSRRNNQQAPIGCIPSTMLNSVLTKGIKITASSTSKLNKMEH</sequence>
<name>A0A915HVK3_ROMCU</name>
<proteinExistence type="predicted"/>
<protein>
    <submittedName>
        <fullName evidence="2">Uncharacterized protein</fullName>
    </submittedName>
</protein>
<evidence type="ECO:0000313" key="1">
    <source>
        <dbReference type="Proteomes" id="UP000887565"/>
    </source>
</evidence>
<keyword evidence="1" id="KW-1185">Reference proteome</keyword>
<evidence type="ECO:0000313" key="2">
    <source>
        <dbReference type="WBParaSite" id="nRc.2.0.1.t05820-RA"/>
    </source>
</evidence>
<organism evidence="1 2">
    <name type="scientific">Romanomermis culicivorax</name>
    <name type="common">Nematode worm</name>
    <dbReference type="NCBI Taxonomy" id="13658"/>
    <lineage>
        <taxon>Eukaryota</taxon>
        <taxon>Metazoa</taxon>
        <taxon>Ecdysozoa</taxon>
        <taxon>Nematoda</taxon>
        <taxon>Enoplea</taxon>
        <taxon>Dorylaimia</taxon>
        <taxon>Mermithida</taxon>
        <taxon>Mermithoidea</taxon>
        <taxon>Mermithidae</taxon>
        <taxon>Romanomermis</taxon>
    </lineage>
</organism>
<accession>A0A915HVK3</accession>
<dbReference type="WBParaSite" id="nRc.2.0.1.t05820-RA">
    <property type="protein sequence ID" value="nRc.2.0.1.t05820-RA"/>
    <property type="gene ID" value="nRc.2.0.1.g05820"/>
</dbReference>
<reference evidence="2" key="1">
    <citation type="submission" date="2022-11" db="UniProtKB">
        <authorList>
            <consortium name="WormBaseParasite"/>
        </authorList>
    </citation>
    <scope>IDENTIFICATION</scope>
</reference>
<dbReference type="Proteomes" id="UP000887565">
    <property type="component" value="Unplaced"/>
</dbReference>